<name>A0A7K1FFD2_9ACTN</name>
<dbReference type="AlphaFoldDB" id="A0A7K1FFD2"/>
<organism evidence="1 2">
    <name type="scientific">Nakamurella alba</name>
    <dbReference type="NCBI Taxonomy" id="2665158"/>
    <lineage>
        <taxon>Bacteria</taxon>
        <taxon>Bacillati</taxon>
        <taxon>Actinomycetota</taxon>
        <taxon>Actinomycetes</taxon>
        <taxon>Nakamurellales</taxon>
        <taxon>Nakamurellaceae</taxon>
        <taxon>Nakamurella</taxon>
    </lineage>
</organism>
<reference evidence="1 2" key="1">
    <citation type="submission" date="2019-11" db="EMBL/GenBank/DDBJ databases">
        <authorList>
            <person name="Jiang L.-Q."/>
        </authorList>
    </citation>
    <scope>NUCLEOTIDE SEQUENCE [LARGE SCALE GENOMIC DNA]</scope>
    <source>
        <strain evidence="1 2">YIM 132087</strain>
    </source>
</reference>
<gene>
    <name evidence="1" type="ORF">GIS00_02465</name>
</gene>
<evidence type="ECO:0000313" key="2">
    <source>
        <dbReference type="Proteomes" id="UP000460221"/>
    </source>
</evidence>
<keyword evidence="2" id="KW-1185">Reference proteome</keyword>
<proteinExistence type="predicted"/>
<dbReference type="EMBL" id="WLYK01000001">
    <property type="protein sequence ID" value="MTD12808.1"/>
    <property type="molecule type" value="Genomic_DNA"/>
</dbReference>
<accession>A0A7K1FFD2</accession>
<sequence length="227" mass="24984">MRRRFGATAGLIALTVLAAVATTVYLVIDRSSITTFPGTTIEYRDTVPSFDVREAMDCVHYTSTLEHLVGVSSAIVVGEVVASRPLFEATYGVADPQEDADGNLPEPRLTYLDRELTIAVEQTLFGEPVTSLKVLAPGWYSGDPWEPTARFSRSWLQPGDRAVIPVMPTDPPLDTKDWPEIMYTCSGPFVLENGRVVQKEDTDQFVAEGVWSMSEQQLVDALRAEIG</sequence>
<protein>
    <submittedName>
        <fullName evidence="1">Uncharacterized protein</fullName>
    </submittedName>
</protein>
<dbReference type="RefSeq" id="WP_154766802.1">
    <property type="nucleotide sequence ID" value="NZ_WLYK01000001.1"/>
</dbReference>
<comment type="caution">
    <text evidence="1">The sequence shown here is derived from an EMBL/GenBank/DDBJ whole genome shotgun (WGS) entry which is preliminary data.</text>
</comment>
<evidence type="ECO:0000313" key="1">
    <source>
        <dbReference type="EMBL" id="MTD12808.1"/>
    </source>
</evidence>
<dbReference type="Proteomes" id="UP000460221">
    <property type="component" value="Unassembled WGS sequence"/>
</dbReference>